<dbReference type="Pfam" id="PF00535">
    <property type="entry name" value="Glycos_transf_2"/>
    <property type="match status" value="1"/>
</dbReference>
<keyword evidence="4" id="KW-1185">Reference proteome</keyword>
<dbReference type="InterPro" id="IPR029044">
    <property type="entry name" value="Nucleotide-diphossugar_trans"/>
</dbReference>
<comment type="caution">
    <text evidence="3">The sequence shown here is derived from an EMBL/GenBank/DDBJ whole genome shotgun (WGS) entry which is preliminary data.</text>
</comment>
<dbReference type="Proteomes" id="UP000603904">
    <property type="component" value="Unassembled WGS sequence"/>
</dbReference>
<dbReference type="RefSeq" id="WP_204059299.1">
    <property type="nucleotide sequence ID" value="NZ_BAAAGP010000021.1"/>
</dbReference>
<dbReference type="PANTHER" id="PTHR43685">
    <property type="entry name" value="GLYCOSYLTRANSFERASE"/>
    <property type="match status" value="1"/>
</dbReference>
<reference evidence="3 4" key="1">
    <citation type="submission" date="2021-01" db="EMBL/GenBank/DDBJ databases">
        <title>Whole genome shotgun sequence of Microbispora corallina NBRC 16416.</title>
        <authorList>
            <person name="Komaki H."/>
            <person name="Tamura T."/>
        </authorList>
    </citation>
    <scope>NUCLEOTIDE SEQUENCE [LARGE SCALE GENOMIC DNA]</scope>
    <source>
        <strain evidence="3 4">NBRC 16416</strain>
    </source>
</reference>
<feature type="domain" description="Glycosyltransferase 2-like" evidence="2">
    <location>
        <begin position="31"/>
        <end position="145"/>
    </location>
</feature>
<dbReference type="CDD" id="cd00761">
    <property type="entry name" value="Glyco_tranf_GTA_type"/>
    <property type="match status" value="1"/>
</dbReference>
<proteinExistence type="predicted"/>
<dbReference type="Gene3D" id="3.90.550.10">
    <property type="entry name" value="Spore Coat Polysaccharide Biosynthesis Protein SpsA, Chain A"/>
    <property type="match status" value="1"/>
</dbReference>
<organism evidence="3 4">
    <name type="scientific">Microbispora corallina</name>
    <dbReference type="NCBI Taxonomy" id="83302"/>
    <lineage>
        <taxon>Bacteria</taxon>
        <taxon>Bacillati</taxon>
        <taxon>Actinomycetota</taxon>
        <taxon>Actinomycetes</taxon>
        <taxon>Streptosporangiales</taxon>
        <taxon>Streptosporangiaceae</taxon>
        <taxon>Microbispora</taxon>
    </lineage>
</organism>
<dbReference type="SUPFAM" id="SSF53448">
    <property type="entry name" value="Nucleotide-diphospho-sugar transferases"/>
    <property type="match status" value="1"/>
</dbReference>
<dbReference type="InterPro" id="IPR050834">
    <property type="entry name" value="Glycosyltransf_2"/>
</dbReference>
<sequence>MGGSPLIPMNDYGVLGDPPALGTWTPRLSVSVVIPAYRAGATLPLVLAALDRQTYPAHLMEVIVVDDGEEPMPALPPTAPRRTRVIRPRPGLWGKASACAAGADAATGDVVHYLDADLVPFPEHVEAHMRWHHLAGCLVVLGRLRFVPGLDVVPAGEVLAAIEAGTLGKLFPDEDGTPQWTEQRWDETDDLRTAGFRAFSVTVGATASLPAALLRAAGGMDRALVMGEDTELGYRLAQAGAVFVGEREARGRHIGDSTVMRREQDVKRHNWPYLAERIPVFRWLRAHPNRRYLVSYVEVVVPATDASFEEVRATVDAVLSGKLPDVVVKLVGPWSRLGGGRRDPLGDPALDLRLVRACYEGEPRVSFAESLPEHCFPVPFRLHCPPGWTPGRSTIGSLVKFADRQGLGVLSLALDERERGGIVHARLERMAAVARARWCAGPGDALDDLVHAMFGTLWDAGEKWGLTRADAPPPPSPGRPWALDADRPSSARASGGGSPVRRPLRRTARMIRRRLRAMVRPT</sequence>
<accession>A0ABQ4G4J3</accession>
<dbReference type="EMBL" id="BOOC01000027">
    <property type="protein sequence ID" value="GIH42008.1"/>
    <property type="molecule type" value="Genomic_DNA"/>
</dbReference>
<dbReference type="InterPro" id="IPR001173">
    <property type="entry name" value="Glyco_trans_2-like"/>
</dbReference>
<evidence type="ECO:0000313" key="4">
    <source>
        <dbReference type="Proteomes" id="UP000603904"/>
    </source>
</evidence>
<name>A0ABQ4G4J3_9ACTN</name>
<protein>
    <recommendedName>
        <fullName evidence="2">Glycosyltransferase 2-like domain-containing protein</fullName>
    </recommendedName>
</protein>
<gene>
    <name evidence="3" type="ORF">Mco01_50080</name>
</gene>
<evidence type="ECO:0000256" key="1">
    <source>
        <dbReference type="SAM" id="MobiDB-lite"/>
    </source>
</evidence>
<dbReference type="PANTHER" id="PTHR43685:SF3">
    <property type="entry name" value="SLR2126 PROTEIN"/>
    <property type="match status" value="1"/>
</dbReference>
<evidence type="ECO:0000313" key="3">
    <source>
        <dbReference type="EMBL" id="GIH42008.1"/>
    </source>
</evidence>
<evidence type="ECO:0000259" key="2">
    <source>
        <dbReference type="Pfam" id="PF00535"/>
    </source>
</evidence>
<feature type="region of interest" description="Disordered" evidence="1">
    <location>
        <begin position="465"/>
        <end position="506"/>
    </location>
</feature>